<dbReference type="Proteomes" id="UP000241639">
    <property type="component" value="Unassembled WGS sequence"/>
</dbReference>
<gene>
    <name evidence="2" type="primary">bshC</name>
    <name evidence="5" type="ORF">C8J48_1837</name>
</gene>
<comment type="similarity">
    <text evidence="2">Belongs to the BshC family.</text>
</comment>
<dbReference type="RefSeq" id="WP_107726050.1">
    <property type="nucleotide sequence ID" value="NZ_PZZP01000001.1"/>
</dbReference>
<evidence type="ECO:0000259" key="4">
    <source>
        <dbReference type="Pfam" id="PF24850"/>
    </source>
</evidence>
<organism evidence="5 6">
    <name type="scientific">Desmospora activa DSM 45169</name>
    <dbReference type="NCBI Taxonomy" id="1121389"/>
    <lineage>
        <taxon>Bacteria</taxon>
        <taxon>Bacillati</taxon>
        <taxon>Bacillota</taxon>
        <taxon>Bacilli</taxon>
        <taxon>Bacillales</taxon>
        <taxon>Thermoactinomycetaceae</taxon>
        <taxon>Desmospora</taxon>
    </lineage>
</organism>
<evidence type="ECO:0000256" key="1">
    <source>
        <dbReference type="ARBA" id="ARBA00022598"/>
    </source>
</evidence>
<feature type="domain" description="Bacillithiol biosynthesis BshC C-terminal coiled-coil" evidence="4">
    <location>
        <begin position="381"/>
        <end position="537"/>
    </location>
</feature>
<dbReference type="Pfam" id="PF10079">
    <property type="entry name" value="Rossmann-like_BshC"/>
    <property type="match status" value="1"/>
</dbReference>
<dbReference type="InterPro" id="IPR055398">
    <property type="entry name" value="Rossmann-like_BshC"/>
</dbReference>
<dbReference type="NCBIfam" id="TIGR03998">
    <property type="entry name" value="thiol_BshC"/>
    <property type="match status" value="1"/>
</dbReference>
<dbReference type="AlphaFoldDB" id="A0A2T4ZBG4"/>
<keyword evidence="1 2" id="KW-0436">Ligase</keyword>
<dbReference type="EC" id="6.-.-.-" evidence="2"/>
<dbReference type="Pfam" id="PF24850">
    <property type="entry name" value="CC_BshC"/>
    <property type="match status" value="1"/>
</dbReference>
<accession>A0A2T4ZBG4</accession>
<evidence type="ECO:0000313" key="6">
    <source>
        <dbReference type="Proteomes" id="UP000241639"/>
    </source>
</evidence>
<evidence type="ECO:0000259" key="3">
    <source>
        <dbReference type="Pfam" id="PF10079"/>
    </source>
</evidence>
<name>A0A2T4ZBG4_9BACL</name>
<evidence type="ECO:0000256" key="2">
    <source>
        <dbReference type="HAMAP-Rule" id="MF_01867"/>
    </source>
</evidence>
<dbReference type="GO" id="GO:0016874">
    <property type="term" value="F:ligase activity"/>
    <property type="evidence" value="ECO:0007669"/>
    <property type="project" value="UniProtKB-UniRule"/>
</dbReference>
<dbReference type="EMBL" id="PZZP01000001">
    <property type="protein sequence ID" value="PTM59233.1"/>
    <property type="molecule type" value="Genomic_DNA"/>
</dbReference>
<dbReference type="InterPro" id="IPR055399">
    <property type="entry name" value="CC_BshC"/>
</dbReference>
<comment type="function">
    <text evidence="2">Involved in bacillithiol (BSH) biosynthesis. May catalyze the last step of the pathway, the addition of cysteine to glucosamine malate (GlcN-Mal) to generate BSH.</text>
</comment>
<feature type="domain" description="Bacillithiol biosynthesis BshC N-terminal Rossmann-like" evidence="3">
    <location>
        <begin position="1"/>
        <end position="379"/>
    </location>
</feature>
<dbReference type="OrthoDB" id="9765151at2"/>
<comment type="caution">
    <text evidence="5">The sequence shown here is derived from an EMBL/GenBank/DDBJ whole genome shotgun (WGS) entry which is preliminary data.</text>
</comment>
<reference evidence="5 6" key="1">
    <citation type="submission" date="2018-04" db="EMBL/GenBank/DDBJ databases">
        <title>Genomic Encyclopedia of Archaeal and Bacterial Type Strains, Phase II (KMG-II): from individual species to whole genera.</title>
        <authorList>
            <person name="Goeker M."/>
        </authorList>
    </citation>
    <scope>NUCLEOTIDE SEQUENCE [LARGE SCALE GENOMIC DNA]</scope>
    <source>
        <strain evidence="5 6">DSM 45169</strain>
    </source>
</reference>
<dbReference type="InterPro" id="IPR011199">
    <property type="entry name" value="Bacillithiol_biosynth_BshC"/>
</dbReference>
<proteinExistence type="inferred from homology"/>
<dbReference type="PIRSF" id="PIRSF012535">
    <property type="entry name" value="UCP012535"/>
    <property type="match status" value="1"/>
</dbReference>
<keyword evidence="6" id="KW-1185">Reference proteome</keyword>
<dbReference type="HAMAP" id="MF_01867">
    <property type="entry name" value="BshC"/>
    <property type="match status" value="1"/>
</dbReference>
<evidence type="ECO:0000313" key="5">
    <source>
        <dbReference type="EMBL" id="PTM59233.1"/>
    </source>
</evidence>
<protein>
    <recommendedName>
        <fullName evidence="2">Putative cysteine ligase BshC</fullName>
        <ecNumber evidence="2">6.-.-.-</ecNumber>
    </recommendedName>
</protein>
<sequence length="539" mass="62890">MRIEDSFLEPTDKLNWRYRYDFKQVSHYYPYNPGDDGSFQKRAARLSSNERAPRKRLVDVLRRYHGKDLIHPQVEANLKQLTRDDSLVVIGGQQAGWLSGPLYTLYKAMTVIQLAKREQERLGRPVIPVFWIAGEDHDWDEVNHIHLPASSGLQRIPFPMAVAGRRSVGTIRPGEERLALGVETVVRHLPDSEHKPALYDALLESTREVESFTHHFARLLHRWFAPYGLLLVDSSDPLLRSLEAPFFRWLLENGEQVGEAVGATARRLEREGMAPQVDLHPEKAHLFLEVEGERHALYRDREGFYSREGGRWSTDELLRLLEERPQTFSNNVITRPLMQEWLFPTLATVTGPGEVGYWGLLRKAFTTAGMEMPILYPRMQATLIGRREEKWLQRYRFTLDDIQHQWEKAKIRWLTSRNGWHPDESMDRLRRQLEEAYRPLIGELSGYRQDLALLAESNLKRVLAEADDLDKALQRIFREQEERELAQLSTLRDALFPGGGPQERVHSPIVYWNAYGERWIHFLMNTPLLSIRTQRVVYF</sequence>